<dbReference type="AlphaFoldDB" id="A0A1I1YWU5"/>
<gene>
    <name evidence="1" type="ORF">SAMN05216378_2832</name>
</gene>
<dbReference type="EMBL" id="FOMT01000002">
    <property type="protein sequence ID" value="SFE23458.1"/>
    <property type="molecule type" value="Genomic_DNA"/>
</dbReference>
<reference evidence="2" key="1">
    <citation type="submission" date="2016-10" db="EMBL/GenBank/DDBJ databases">
        <authorList>
            <person name="Varghese N."/>
            <person name="Submissions S."/>
        </authorList>
    </citation>
    <scope>NUCLEOTIDE SEQUENCE [LARGE SCALE GENOMIC DNA]</scope>
    <source>
        <strain evidence="2">CGMCC 1.10784</strain>
    </source>
</reference>
<dbReference type="STRING" id="1045775.SAMN05216378_2832"/>
<sequence length="113" mass="12783">MSGDERKKYYVSVQAGQILQDQGAASYELEITANDEEFNQLQVMFEDLSSMDNAITGHYNYVVGLLQDEPNDSRMNAGYDAILRDIYLFIHEHGTAATRMHVESMGFLDPGRL</sequence>
<dbReference type="OrthoDB" id="2706506at2"/>
<name>A0A1I1YWU5_9BACL</name>
<evidence type="ECO:0000313" key="2">
    <source>
        <dbReference type="Proteomes" id="UP000198855"/>
    </source>
</evidence>
<accession>A0A1I1YWU5</accession>
<keyword evidence="2" id="KW-1185">Reference proteome</keyword>
<dbReference type="RefSeq" id="WP_091185903.1">
    <property type="nucleotide sequence ID" value="NZ_FOMT01000002.1"/>
</dbReference>
<protein>
    <submittedName>
        <fullName evidence="1">Uncharacterized protein</fullName>
    </submittedName>
</protein>
<proteinExistence type="predicted"/>
<evidence type="ECO:0000313" key="1">
    <source>
        <dbReference type="EMBL" id="SFE23458.1"/>
    </source>
</evidence>
<organism evidence="1 2">
    <name type="scientific">Paenibacillus catalpae</name>
    <dbReference type="NCBI Taxonomy" id="1045775"/>
    <lineage>
        <taxon>Bacteria</taxon>
        <taxon>Bacillati</taxon>
        <taxon>Bacillota</taxon>
        <taxon>Bacilli</taxon>
        <taxon>Bacillales</taxon>
        <taxon>Paenibacillaceae</taxon>
        <taxon>Paenibacillus</taxon>
    </lineage>
</organism>
<dbReference type="Proteomes" id="UP000198855">
    <property type="component" value="Unassembled WGS sequence"/>
</dbReference>